<dbReference type="Proteomes" id="UP001159428">
    <property type="component" value="Unassembled WGS sequence"/>
</dbReference>
<keyword evidence="2" id="KW-1185">Reference proteome</keyword>
<evidence type="ECO:0008006" key="3">
    <source>
        <dbReference type="Google" id="ProtNLM"/>
    </source>
</evidence>
<organism evidence="1 2">
    <name type="scientific">Pocillopora meandrina</name>
    <dbReference type="NCBI Taxonomy" id="46732"/>
    <lineage>
        <taxon>Eukaryota</taxon>
        <taxon>Metazoa</taxon>
        <taxon>Cnidaria</taxon>
        <taxon>Anthozoa</taxon>
        <taxon>Hexacorallia</taxon>
        <taxon>Scleractinia</taxon>
        <taxon>Astrocoeniina</taxon>
        <taxon>Pocilloporidae</taxon>
        <taxon>Pocillopora</taxon>
    </lineage>
</organism>
<dbReference type="AlphaFoldDB" id="A0AAU9X1K1"/>
<name>A0AAU9X1K1_9CNID</name>
<sequence>MDNALNDLGISTKKDRSPFLNDVFGYVEHEVYVKGLCDSDNEVEFRVMLDSFWPLWKDRETLLIEGTSKEQVYSLGVADKEHCLMEFFEKFGKNSVKTTNISTLANTGINRTVSGKKGQHNKTRHRTAKGKILCVKSFPKS</sequence>
<reference evidence="1 2" key="1">
    <citation type="submission" date="2022-05" db="EMBL/GenBank/DDBJ databases">
        <authorList>
            <consortium name="Genoscope - CEA"/>
            <person name="William W."/>
        </authorList>
    </citation>
    <scope>NUCLEOTIDE SEQUENCE [LARGE SCALE GENOMIC DNA]</scope>
</reference>
<evidence type="ECO:0000313" key="1">
    <source>
        <dbReference type="EMBL" id="CAH3133227.1"/>
    </source>
</evidence>
<accession>A0AAU9X1K1</accession>
<protein>
    <recommendedName>
        <fullName evidence="3">LAGLIDADG endonuclease</fullName>
    </recommendedName>
</protein>
<evidence type="ECO:0000313" key="2">
    <source>
        <dbReference type="Proteomes" id="UP001159428"/>
    </source>
</evidence>
<gene>
    <name evidence="1" type="ORF">PMEA_00014976</name>
</gene>
<proteinExistence type="predicted"/>
<dbReference type="EMBL" id="CALNXJ010000027">
    <property type="protein sequence ID" value="CAH3133227.1"/>
    <property type="molecule type" value="Genomic_DNA"/>
</dbReference>
<comment type="caution">
    <text evidence="1">The sequence shown here is derived from an EMBL/GenBank/DDBJ whole genome shotgun (WGS) entry which is preliminary data.</text>
</comment>